<dbReference type="STRING" id="1279009.ADICEAN_03805"/>
<evidence type="ECO:0000313" key="3">
    <source>
        <dbReference type="Proteomes" id="UP000011910"/>
    </source>
</evidence>
<protein>
    <submittedName>
        <fullName evidence="2">Chondroitin polymerase</fullName>
    </submittedName>
</protein>
<name>M7N1I6_9BACT</name>
<dbReference type="Pfam" id="PF00535">
    <property type="entry name" value="Glycos_transf_2"/>
    <property type="match status" value="1"/>
</dbReference>
<evidence type="ECO:0000259" key="1">
    <source>
        <dbReference type="Pfam" id="PF00535"/>
    </source>
</evidence>
<proteinExistence type="predicted"/>
<dbReference type="Proteomes" id="UP000011910">
    <property type="component" value="Unassembled WGS sequence"/>
</dbReference>
<dbReference type="PANTHER" id="PTHR43685">
    <property type="entry name" value="GLYCOSYLTRANSFERASE"/>
    <property type="match status" value="1"/>
</dbReference>
<keyword evidence="3" id="KW-1185">Reference proteome</keyword>
<comment type="caution">
    <text evidence="2">The sequence shown here is derived from an EMBL/GenBank/DDBJ whole genome shotgun (WGS) entry which is preliminary data.</text>
</comment>
<dbReference type="InterPro" id="IPR050834">
    <property type="entry name" value="Glycosyltransf_2"/>
</dbReference>
<dbReference type="InterPro" id="IPR029044">
    <property type="entry name" value="Nucleotide-diphossugar_trans"/>
</dbReference>
<dbReference type="eggNOG" id="COG1215">
    <property type="taxonomic scope" value="Bacteria"/>
</dbReference>
<dbReference type="GO" id="GO:0044010">
    <property type="term" value="P:single-species biofilm formation"/>
    <property type="evidence" value="ECO:0007669"/>
    <property type="project" value="TreeGrafter"/>
</dbReference>
<dbReference type="SUPFAM" id="SSF53448">
    <property type="entry name" value="Nucleotide-diphospho-sugar transferases"/>
    <property type="match status" value="1"/>
</dbReference>
<sequence length="311" mass="35555">MYETESMLPPNNMPEQPATALPLISVIIPCYNHGSYLPEAVASIRRQQHTATEIIVVDDGSTDATRQISQQLEGVQYIYQQNQGLSAARNTGIRASKGEFLVFLDADDWLFEGAFATNLRYLQEHPGAAFVSGGHEKIDQHKNLLEEVQVVVEQDHYLRLLEGNYIGMHATLMYRRWVFRELQFDTSLKACEDYDLYLKIARTHPVLHHPHKIAAYRIHTSNMSGNIPKMLHYVLLVLGRQKPLLRSPQEEQAYRQGLAVWKAYYGDQLYQNLKTNSTPLTEESLKTLLKYRPLLFSVLWPPNPPPGSKPL</sequence>
<dbReference type="PATRIC" id="fig|1279009.4.peg.3850"/>
<feature type="domain" description="Glycosyltransferase 2-like" evidence="1">
    <location>
        <begin position="25"/>
        <end position="181"/>
    </location>
</feature>
<dbReference type="PANTHER" id="PTHR43685:SF2">
    <property type="entry name" value="GLYCOSYLTRANSFERASE 2-LIKE DOMAIN-CONTAINING PROTEIN"/>
    <property type="match status" value="1"/>
</dbReference>
<dbReference type="Gene3D" id="3.90.550.10">
    <property type="entry name" value="Spore Coat Polysaccharide Biosynthesis Protein SpsA, Chain A"/>
    <property type="match status" value="1"/>
</dbReference>
<dbReference type="EMBL" id="AODQ01000149">
    <property type="protein sequence ID" value="EMR01081.1"/>
    <property type="molecule type" value="Genomic_DNA"/>
</dbReference>
<reference evidence="2 3" key="1">
    <citation type="journal article" date="2013" name="Genome Announc.">
        <title>Draft Genome Sequence of Cesiribacter andamanensis Strain AMV16T, Isolated from a Soil Sample from a Mud Volcano in the Andaman Islands, India.</title>
        <authorList>
            <person name="Shivaji S."/>
            <person name="Ara S."/>
            <person name="Begum Z."/>
            <person name="Srinivas T.N."/>
            <person name="Singh A."/>
            <person name="Kumar Pinnaka A."/>
        </authorList>
    </citation>
    <scope>NUCLEOTIDE SEQUENCE [LARGE SCALE GENOMIC DNA]</scope>
    <source>
        <strain evidence="2 3">AMV16</strain>
    </source>
</reference>
<dbReference type="AlphaFoldDB" id="M7N1I6"/>
<accession>M7N1I6</accession>
<evidence type="ECO:0000313" key="2">
    <source>
        <dbReference type="EMBL" id="EMR01081.1"/>
    </source>
</evidence>
<organism evidence="2 3">
    <name type="scientific">Cesiribacter andamanensis AMV16</name>
    <dbReference type="NCBI Taxonomy" id="1279009"/>
    <lineage>
        <taxon>Bacteria</taxon>
        <taxon>Pseudomonadati</taxon>
        <taxon>Bacteroidota</taxon>
        <taxon>Cytophagia</taxon>
        <taxon>Cytophagales</taxon>
        <taxon>Cesiribacteraceae</taxon>
        <taxon>Cesiribacter</taxon>
    </lineage>
</organism>
<dbReference type="InterPro" id="IPR001173">
    <property type="entry name" value="Glyco_trans_2-like"/>
</dbReference>
<gene>
    <name evidence="2" type="primary">kfoC_3</name>
    <name evidence="2" type="ORF">ADICEAN_03805</name>
</gene>